<evidence type="ECO:0000256" key="3">
    <source>
        <dbReference type="ARBA" id="ARBA00023163"/>
    </source>
</evidence>
<dbReference type="Gene3D" id="1.10.10.10">
    <property type="entry name" value="Winged helix-like DNA-binding domain superfamily/Winged helix DNA-binding domain"/>
    <property type="match status" value="1"/>
</dbReference>
<dbReference type="InterPro" id="IPR011008">
    <property type="entry name" value="Dimeric_a/b-barrel"/>
</dbReference>
<dbReference type="Proteomes" id="UP000182130">
    <property type="component" value="Unassembled WGS sequence"/>
</dbReference>
<dbReference type="SUPFAM" id="SSF54909">
    <property type="entry name" value="Dimeric alpha+beta barrel"/>
    <property type="match status" value="1"/>
</dbReference>
<dbReference type="Gene3D" id="3.30.70.920">
    <property type="match status" value="1"/>
</dbReference>
<dbReference type="InterPro" id="IPR019887">
    <property type="entry name" value="Tscrpt_reg_AsnC/Lrp_C"/>
</dbReference>
<dbReference type="Pfam" id="PF13404">
    <property type="entry name" value="HTH_AsnC-type"/>
    <property type="match status" value="1"/>
</dbReference>
<keyword evidence="2 4" id="KW-0238">DNA-binding</keyword>
<dbReference type="AlphaFoldDB" id="A0A1G8KND4"/>
<sequence>MAESEQAAPEVPREVSLDKVDRDIIAELTRDGRMSVTQVAENVHISRAHAYSRIARLTGEGVLTKFTAVVDPVKAGLKSSAYVTLKVQQHSWRTLREQLRAIPEVQHIALVGGSFDVILLVRATDNVHLRRVIFDQLQSMPGVIDTQTFLVFEDVDTR</sequence>
<protein>
    <submittedName>
        <fullName evidence="4">DNA-binding transcriptional regulator, Lrp family</fullName>
    </submittedName>
</protein>
<dbReference type="EMBL" id="FNEI01000002">
    <property type="protein sequence ID" value="SDI44889.1"/>
    <property type="molecule type" value="Genomic_DNA"/>
</dbReference>
<dbReference type="PANTHER" id="PTHR30154:SF34">
    <property type="entry name" value="TRANSCRIPTIONAL REGULATOR AZLB"/>
    <property type="match status" value="1"/>
</dbReference>
<dbReference type="InterPro" id="IPR019888">
    <property type="entry name" value="Tscrpt_reg_AsnC-like"/>
</dbReference>
<keyword evidence="3" id="KW-0804">Transcription</keyword>
<name>A0A1G8KND4_9MICC</name>
<keyword evidence="1" id="KW-0805">Transcription regulation</keyword>
<dbReference type="PRINTS" id="PR00033">
    <property type="entry name" value="HTHASNC"/>
</dbReference>
<evidence type="ECO:0000256" key="2">
    <source>
        <dbReference type="ARBA" id="ARBA00023125"/>
    </source>
</evidence>
<dbReference type="RefSeq" id="WP_074587059.1">
    <property type="nucleotide sequence ID" value="NZ_FNEI01000002.1"/>
</dbReference>
<dbReference type="SMART" id="SM00344">
    <property type="entry name" value="HTH_ASNC"/>
    <property type="match status" value="1"/>
</dbReference>
<evidence type="ECO:0000313" key="5">
    <source>
        <dbReference type="Proteomes" id="UP000182130"/>
    </source>
</evidence>
<dbReference type="GO" id="GO:0005829">
    <property type="term" value="C:cytosol"/>
    <property type="evidence" value="ECO:0007669"/>
    <property type="project" value="TreeGrafter"/>
</dbReference>
<proteinExistence type="predicted"/>
<dbReference type="InterPro" id="IPR036390">
    <property type="entry name" value="WH_DNA-bd_sf"/>
</dbReference>
<reference evidence="5" key="1">
    <citation type="submission" date="2016-10" db="EMBL/GenBank/DDBJ databases">
        <authorList>
            <person name="Varghese N."/>
            <person name="Submissions S."/>
        </authorList>
    </citation>
    <scope>NUCLEOTIDE SEQUENCE [LARGE SCALE GENOMIC DNA]</scope>
    <source>
        <strain evidence="5">CGMCC 1.10783</strain>
    </source>
</reference>
<organism evidence="4 5">
    <name type="scientific">Arthrobacter cupressi</name>
    <dbReference type="NCBI Taxonomy" id="1045773"/>
    <lineage>
        <taxon>Bacteria</taxon>
        <taxon>Bacillati</taxon>
        <taxon>Actinomycetota</taxon>
        <taxon>Actinomycetes</taxon>
        <taxon>Micrococcales</taxon>
        <taxon>Micrococcaceae</taxon>
        <taxon>Arthrobacter</taxon>
    </lineage>
</organism>
<dbReference type="SUPFAM" id="SSF46785">
    <property type="entry name" value="Winged helix' DNA-binding domain"/>
    <property type="match status" value="1"/>
</dbReference>
<dbReference type="InterPro" id="IPR000485">
    <property type="entry name" value="AsnC-type_HTH_dom"/>
</dbReference>
<gene>
    <name evidence="4" type="ORF">SAMN05216555_102310</name>
</gene>
<dbReference type="PANTHER" id="PTHR30154">
    <property type="entry name" value="LEUCINE-RESPONSIVE REGULATORY PROTEIN"/>
    <property type="match status" value="1"/>
</dbReference>
<dbReference type="Pfam" id="PF01037">
    <property type="entry name" value="AsnC_trans_reg"/>
    <property type="match status" value="1"/>
</dbReference>
<keyword evidence="5" id="KW-1185">Reference proteome</keyword>
<dbReference type="PROSITE" id="PS50956">
    <property type="entry name" value="HTH_ASNC_2"/>
    <property type="match status" value="1"/>
</dbReference>
<dbReference type="STRING" id="1045773.SAMN05216555_102310"/>
<dbReference type="InterPro" id="IPR036388">
    <property type="entry name" value="WH-like_DNA-bd_sf"/>
</dbReference>
<dbReference type="GO" id="GO:0043565">
    <property type="term" value="F:sequence-specific DNA binding"/>
    <property type="evidence" value="ECO:0007669"/>
    <property type="project" value="InterPro"/>
</dbReference>
<accession>A0A1G8KND4</accession>
<dbReference type="GO" id="GO:0043200">
    <property type="term" value="P:response to amino acid"/>
    <property type="evidence" value="ECO:0007669"/>
    <property type="project" value="TreeGrafter"/>
</dbReference>
<evidence type="ECO:0000256" key="1">
    <source>
        <dbReference type="ARBA" id="ARBA00023015"/>
    </source>
</evidence>
<evidence type="ECO:0000313" key="4">
    <source>
        <dbReference type="EMBL" id="SDI44889.1"/>
    </source>
</evidence>